<dbReference type="Gene3D" id="3.30.450.60">
    <property type="match status" value="1"/>
</dbReference>
<name>A0A8D0ZK06_PIG</name>
<keyword evidence="4" id="KW-0813">Transport</keyword>
<dbReference type="FunFam" id="3.30.450.60:FF:000006">
    <property type="entry name" value="AP-1 complex subunit mu-1 isoform 1"/>
    <property type="match status" value="1"/>
</dbReference>
<organism evidence="12 13">
    <name type="scientific">Sus scrofa</name>
    <name type="common">Pig</name>
    <dbReference type="NCBI Taxonomy" id="9823"/>
    <lineage>
        <taxon>Eukaryota</taxon>
        <taxon>Metazoa</taxon>
        <taxon>Chordata</taxon>
        <taxon>Craniata</taxon>
        <taxon>Vertebrata</taxon>
        <taxon>Euteleostomi</taxon>
        <taxon>Mammalia</taxon>
        <taxon>Eutheria</taxon>
        <taxon>Laurasiatheria</taxon>
        <taxon>Artiodactyla</taxon>
        <taxon>Suina</taxon>
        <taxon>Suidae</taxon>
        <taxon>Sus</taxon>
    </lineage>
</organism>
<evidence type="ECO:0000256" key="6">
    <source>
        <dbReference type="ARBA" id="ARBA00022927"/>
    </source>
</evidence>
<dbReference type="InterPro" id="IPR001392">
    <property type="entry name" value="Clathrin_mu"/>
</dbReference>
<evidence type="ECO:0000256" key="1">
    <source>
        <dbReference type="ARBA" id="ARBA00004145"/>
    </source>
</evidence>
<dbReference type="Pfam" id="PF00928">
    <property type="entry name" value="Adap_comp_sub"/>
    <property type="match status" value="1"/>
</dbReference>
<dbReference type="Proteomes" id="UP000694724">
    <property type="component" value="Unplaced"/>
</dbReference>
<keyword evidence="5" id="KW-0597">Phosphoprotein</keyword>
<dbReference type="GO" id="GO:0030131">
    <property type="term" value="C:clathrin adaptor complex"/>
    <property type="evidence" value="ECO:0007669"/>
    <property type="project" value="InterPro"/>
</dbReference>
<protein>
    <submittedName>
        <fullName evidence="12">Adaptor related protein complex 1 subunit mu 1</fullName>
    </submittedName>
</protein>
<reference evidence="12" key="1">
    <citation type="submission" date="2025-05" db="UniProtKB">
        <authorList>
            <consortium name="Ensembl"/>
        </authorList>
    </citation>
    <scope>IDENTIFICATION</scope>
</reference>
<dbReference type="Proteomes" id="UP000694722">
    <property type="component" value="Unplaced"/>
</dbReference>
<comment type="similarity">
    <text evidence="3">Belongs to the adaptor complexes medium subunit family.</text>
</comment>
<dbReference type="Proteomes" id="UP000694726">
    <property type="component" value="Unplaced"/>
</dbReference>
<dbReference type="SUPFAM" id="SSF49447">
    <property type="entry name" value="Second domain of Mu2 adaptin subunit (ap50) of ap2 adaptor"/>
    <property type="match status" value="1"/>
</dbReference>
<dbReference type="Ensembl" id="ENSSSCT00030065075.1">
    <property type="protein sequence ID" value="ENSSSCP00030029727.1"/>
    <property type="gene ID" value="ENSSSCG00030046477.1"/>
</dbReference>
<dbReference type="GO" id="GO:0006886">
    <property type="term" value="P:intracellular protein transport"/>
    <property type="evidence" value="ECO:0007669"/>
    <property type="project" value="InterPro"/>
</dbReference>
<dbReference type="GO" id="GO:0005802">
    <property type="term" value="C:trans-Golgi network"/>
    <property type="evidence" value="ECO:0007669"/>
    <property type="project" value="UniProtKB-ARBA"/>
</dbReference>
<keyword evidence="9" id="KW-0968">Cytoplasmic vesicle</keyword>
<dbReference type="InterPro" id="IPR018240">
    <property type="entry name" value="Clathrin_mu_CS"/>
</dbReference>
<dbReference type="PROSITE" id="PS51072">
    <property type="entry name" value="MHD"/>
    <property type="match status" value="1"/>
</dbReference>
<dbReference type="Proteomes" id="UP000694570">
    <property type="component" value="Unplaced"/>
</dbReference>
<dbReference type="Ensembl" id="ENSSSCT00015069117.1">
    <property type="protein sequence ID" value="ENSSSCP00015027693.1"/>
    <property type="gene ID" value="ENSSSCG00015050894.1"/>
</dbReference>
<accession>A0A8D0ZK06</accession>
<dbReference type="InterPro" id="IPR028565">
    <property type="entry name" value="MHD"/>
</dbReference>
<keyword evidence="8" id="KW-0472">Membrane</keyword>
<evidence type="ECO:0000256" key="2">
    <source>
        <dbReference type="ARBA" id="ARBA00004555"/>
    </source>
</evidence>
<comment type="subcellular location">
    <subcellularLocation>
        <location evidence="1">Cytoplasmic vesicle</location>
        <location evidence="1">Clathrin-coated vesicle membrane</location>
        <topology evidence="1">Peripheral membrane protein</topology>
        <orientation evidence="1">Cytoplasmic side</orientation>
    </subcellularLocation>
    <subcellularLocation>
        <location evidence="2">Golgi apparatus</location>
    </subcellularLocation>
</comment>
<evidence type="ECO:0000313" key="12">
    <source>
        <dbReference type="Ensembl" id="ENSSSCP00035019472.1"/>
    </source>
</evidence>
<dbReference type="Ensembl" id="ENSSSCT00055045949.1">
    <property type="protein sequence ID" value="ENSSSCP00055036639.1"/>
    <property type="gene ID" value="ENSSSCG00055022921.1"/>
</dbReference>
<dbReference type="PROSITE" id="PS00990">
    <property type="entry name" value="CLAT_ADAPTOR_M_1"/>
    <property type="match status" value="1"/>
</dbReference>
<keyword evidence="7" id="KW-0333">Golgi apparatus</keyword>
<dbReference type="PROSITE" id="PS00991">
    <property type="entry name" value="CLAT_ADAPTOR_M_2"/>
    <property type="match status" value="1"/>
</dbReference>
<comment type="function">
    <text evidence="10">Subunit of clathrin-associated adaptor protein complex 1 that plays a role in protein sorting in the trans-Golgi network (TGN) and endosomes. The AP complexes mediate the recruitment of clathrin to membranes and the recognition of sorting signals within the cytosolic tails of transmembrane cargo molecules.</text>
</comment>
<dbReference type="GO" id="GO:0016192">
    <property type="term" value="P:vesicle-mediated transport"/>
    <property type="evidence" value="ECO:0007669"/>
    <property type="project" value="InterPro"/>
</dbReference>
<evidence type="ECO:0000313" key="13">
    <source>
        <dbReference type="Proteomes" id="UP000694720"/>
    </source>
</evidence>
<keyword evidence="6" id="KW-0653">Protein transport</keyword>
<dbReference type="CDD" id="cd14835">
    <property type="entry name" value="AP1_Mu_N"/>
    <property type="match status" value="1"/>
</dbReference>
<dbReference type="Ensembl" id="ENSSSCT00040094878.1">
    <property type="protein sequence ID" value="ENSSSCP00040041973.1"/>
    <property type="gene ID" value="ENSSSCG00040068681.1"/>
</dbReference>
<dbReference type="PANTHER" id="PTHR10529">
    <property type="entry name" value="AP COMPLEX SUBUNIT MU"/>
    <property type="match status" value="1"/>
</dbReference>
<dbReference type="FunFam" id="2.60.40.1170:FF:000002">
    <property type="entry name" value="AP-1 complex subunit mu-1 isoform 1"/>
    <property type="match status" value="1"/>
</dbReference>
<dbReference type="Ensembl" id="ENSSSCT00035048695.1">
    <property type="protein sequence ID" value="ENSSSCP00035019472.1"/>
    <property type="gene ID" value="ENSSSCG00035036711.1"/>
</dbReference>
<proteinExistence type="inferred from homology"/>
<dbReference type="InterPro" id="IPR036168">
    <property type="entry name" value="AP2_Mu_C_sf"/>
</dbReference>
<evidence type="ECO:0000256" key="5">
    <source>
        <dbReference type="ARBA" id="ARBA00022553"/>
    </source>
</evidence>
<evidence type="ECO:0000256" key="9">
    <source>
        <dbReference type="ARBA" id="ARBA00023329"/>
    </source>
</evidence>
<dbReference type="PRINTS" id="PR00314">
    <property type="entry name" value="CLATHRINADPT"/>
</dbReference>
<dbReference type="InterPro" id="IPR050431">
    <property type="entry name" value="Adaptor_comp_med_subunit"/>
</dbReference>
<dbReference type="InterPro" id="IPR011012">
    <property type="entry name" value="Longin-like_dom_sf"/>
</dbReference>
<gene>
    <name evidence="12" type="primary">AP1M1</name>
</gene>
<dbReference type="Proteomes" id="UP000694720">
    <property type="component" value="Unplaced"/>
</dbReference>
<evidence type="ECO:0000256" key="8">
    <source>
        <dbReference type="ARBA" id="ARBA00023136"/>
    </source>
</evidence>
<evidence type="ECO:0000256" key="10">
    <source>
        <dbReference type="ARBA" id="ARBA00057121"/>
    </source>
</evidence>
<sequence>MSEVEHFMPILMEKEEEGMLSPILAHGGVRFMWIKHNNLYLVATSKKNACVSLVFSFLYKVVQVFSEYFKELEEESIRDNFVIIYELLDELMDFGYPQTTDSKILQEYITQEGHKLETGAPRPPATVTNAVSWRSEGIKYRKNEVFLDVIESVNLLVSANGNVLRSEIVGSIKMRVFLSGMPELRLGLNDKVLFDNTGRGKSKSVELEDVKFHQCVRLSRFENDRTISFIPPDGEFELMSYRLNTHVKPLIWIESVIEKHSHSRIEYMIKAKSQFKRRSTANNVEIHIPVPNDADSPKFKTTVGSVKWVPENSEIVWSIKSFPGGKEYLMRAHFGLPSVEAEDKEGKPPISVKFEIPYFTTSGIQITSSGPSEALRWPTLLPRQWGSWWKGQPSLQEGGTPLDTSHPPGSTQGPLLLQVHPLCRCHSRLPSPFSQKRLIFKKSHLCPQVSLRGRNELFPSRGQIQPSVLFSSQSPKDWEMLAIPLAARSIWPDRQDHCFVAILLNVSV</sequence>
<dbReference type="AlphaFoldDB" id="A0A8D0ZK06"/>
<dbReference type="SUPFAM" id="SSF64356">
    <property type="entry name" value="SNARE-like"/>
    <property type="match status" value="1"/>
</dbReference>
<evidence type="ECO:0000256" key="7">
    <source>
        <dbReference type="ARBA" id="ARBA00023034"/>
    </source>
</evidence>
<feature type="domain" description="MHD" evidence="11">
    <location>
        <begin position="142"/>
        <end position="398"/>
    </location>
</feature>
<dbReference type="Gene3D" id="2.60.40.1170">
    <property type="entry name" value="Mu homology domain, subdomain B"/>
    <property type="match status" value="2"/>
</dbReference>
<evidence type="ECO:0000256" key="3">
    <source>
        <dbReference type="ARBA" id="ARBA00005324"/>
    </source>
</evidence>
<dbReference type="GO" id="GO:0030665">
    <property type="term" value="C:clathrin-coated vesicle membrane"/>
    <property type="evidence" value="ECO:0007669"/>
    <property type="project" value="UniProtKB-SubCell"/>
</dbReference>
<evidence type="ECO:0000256" key="4">
    <source>
        <dbReference type="ARBA" id="ARBA00022448"/>
    </source>
</evidence>
<evidence type="ECO:0000259" key="11">
    <source>
        <dbReference type="PROSITE" id="PS51072"/>
    </source>
</evidence>